<sequence>MTSWIALLDKQIKDQHMLKHPFYQRWSEGTLEKEKLQAYAKDYYLHIKAFPCYLSALHARCDDLVIRKHILENLMDEESGNPNHIDLWRQFALSLGVSEEEMTNHQFSKAAQEMVTTFRCLCNMPSLAIGVGALYTYESQIPEICVEKIRGLKEHFGISSRGYAYFTVHQQADIKHASEEREMLEALVGNENPDMVLKGSQEVLNTLWNFLSSFITKTTTCSCA</sequence>
<dbReference type="PANTHER" id="PTHR40279">
    <property type="entry name" value="PQQC-LIKE PROTEIN"/>
    <property type="match status" value="1"/>
</dbReference>
<dbReference type="InterPro" id="IPR016084">
    <property type="entry name" value="Haem_Oase-like_multi-hlx"/>
</dbReference>
<name>A0A2R8FC30_9CHLA</name>
<evidence type="ECO:0000259" key="2">
    <source>
        <dbReference type="Pfam" id="PF03070"/>
    </source>
</evidence>
<dbReference type="InterPro" id="IPR004305">
    <property type="entry name" value="Thiaminase-2/PQQC"/>
</dbReference>
<dbReference type="InterPro" id="IPR039068">
    <property type="entry name" value="PqqC-like"/>
</dbReference>
<gene>
    <name evidence="3" type="ORF">C10C_0732</name>
</gene>
<protein>
    <recommendedName>
        <fullName evidence="2">Thiaminase-2/PQQC domain-containing protein</fullName>
    </recommendedName>
</protein>
<dbReference type="RefSeq" id="WP_108896818.1">
    <property type="nucleotide sequence ID" value="NZ_LT993738.1"/>
</dbReference>
<dbReference type="Proteomes" id="UP000244926">
    <property type="component" value="Chromosome I"/>
</dbReference>
<dbReference type="NCBIfam" id="TIGR04305">
    <property type="entry name" value="fol_rel_CADD"/>
    <property type="match status" value="1"/>
</dbReference>
<keyword evidence="1" id="KW-0560">Oxidoreductase</keyword>
<dbReference type="SUPFAM" id="SSF48613">
    <property type="entry name" value="Heme oxygenase-like"/>
    <property type="match status" value="1"/>
</dbReference>
<reference evidence="4" key="1">
    <citation type="submission" date="2017-11" db="EMBL/GenBank/DDBJ databases">
        <authorList>
            <person name="Seth-Smith MB H."/>
        </authorList>
    </citation>
    <scope>NUCLEOTIDE SEQUENCE [LARGE SCALE GENOMIC DNA]</scope>
</reference>
<keyword evidence="4" id="KW-1185">Reference proteome</keyword>
<dbReference type="OrthoDB" id="9800756at2"/>
<organism evidence="3 4">
    <name type="scientific">Chlamydia serpentis</name>
    <dbReference type="NCBI Taxonomy" id="1967782"/>
    <lineage>
        <taxon>Bacteria</taxon>
        <taxon>Pseudomonadati</taxon>
        <taxon>Chlamydiota</taxon>
        <taxon>Chlamydiia</taxon>
        <taxon>Chlamydiales</taxon>
        <taxon>Chlamydiaceae</taxon>
        <taxon>Chlamydia/Chlamydophila group</taxon>
        <taxon>Chlamydia</taxon>
    </lineage>
</organism>
<dbReference type="GO" id="GO:0016491">
    <property type="term" value="F:oxidoreductase activity"/>
    <property type="evidence" value="ECO:0007669"/>
    <property type="project" value="UniProtKB-KW"/>
</dbReference>
<evidence type="ECO:0000313" key="4">
    <source>
        <dbReference type="Proteomes" id="UP000244926"/>
    </source>
</evidence>
<evidence type="ECO:0000313" key="3">
    <source>
        <dbReference type="EMBL" id="SPN73876.1"/>
    </source>
</evidence>
<dbReference type="InterPro" id="IPR027572">
    <property type="entry name" value="Fol-rel_CADD"/>
</dbReference>
<feature type="domain" description="Thiaminase-2/PQQC" evidence="2">
    <location>
        <begin position="15"/>
        <end position="217"/>
    </location>
</feature>
<dbReference type="Pfam" id="PF03070">
    <property type="entry name" value="TENA_THI-4"/>
    <property type="match status" value="1"/>
</dbReference>
<proteinExistence type="predicted"/>
<dbReference type="Gene3D" id="1.20.910.10">
    <property type="entry name" value="Heme oxygenase-like"/>
    <property type="match status" value="1"/>
</dbReference>
<dbReference type="EMBL" id="LT993738">
    <property type="protein sequence ID" value="SPN73876.1"/>
    <property type="molecule type" value="Genomic_DNA"/>
</dbReference>
<dbReference type="KEGG" id="csee:C10C_0732"/>
<dbReference type="SMART" id="SM01236">
    <property type="entry name" value="Haem_oxygenase_2"/>
    <property type="match status" value="1"/>
</dbReference>
<dbReference type="AlphaFoldDB" id="A0A2R8FC30"/>
<dbReference type="PANTHER" id="PTHR40279:SF3">
    <property type="entry name" value="4-AMINOBENZOATE SYNTHASE"/>
    <property type="match status" value="1"/>
</dbReference>
<evidence type="ECO:0000256" key="1">
    <source>
        <dbReference type="ARBA" id="ARBA00023002"/>
    </source>
</evidence>
<accession>A0A2R8FC30</accession>